<dbReference type="GO" id="GO:0003677">
    <property type="term" value="F:DNA binding"/>
    <property type="evidence" value="ECO:0007669"/>
    <property type="project" value="UniProtKB-KW"/>
</dbReference>
<dbReference type="EMBL" id="WQPS01000065">
    <property type="protein sequence ID" value="MBT9812704.1"/>
    <property type="molecule type" value="Genomic_DNA"/>
</dbReference>
<dbReference type="PANTHER" id="PTHR46797">
    <property type="entry name" value="HTH-TYPE TRANSCRIPTIONAL REGULATOR"/>
    <property type="match status" value="1"/>
</dbReference>
<dbReference type="Proteomes" id="UP000708338">
    <property type="component" value="Unassembled WGS sequence"/>
</dbReference>
<comment type="caution">
    <text evidence="3">The sequence shown here is derived from an EMBL/GenBank/DDBJ whole genome shotgun (WGS) entry which is preliminary data.</text>
</comment>
<keyword evidence="1" id="KW-0238">DNA-binding</keyword>
<protein>
    <submittedName>
        <fullName evidence="3">Helix-turn-helix domain-containing protein</fullName>
    </submittedName>
</protein>
<proteinExistence type="predicted"/>
<dbReference type="InterPro" id="IPR001387">
    <property type="entry name" value="Cro/C1-type_HTH"/>
</dbReference>
<dbReference type="InterPro" id="IPR010982">
    <property type="entry name" value="Lambda_DNA-bd_dom_sf"/>
</dbReference>
<accession>A0AA41FJU5</accession>
<dbReference type="AlphaFoldDB" id="A0AA41FJU5"/>
<dbReference type="SUPFAM" id="SSF47413">
    <property type="entry name" value="lambda repressor-like DNA-binding domains"/>
    <property type="match status" value="1"/>
</dbReference>
<sequence>MDEQYIRNRITQLREARNISERKMSLDLGHSTSYIRSITSGRSLPSMGEFLYICEYLDVSPTEFFNENREYSPLQKKAIDYIYTLSDDDIQLMIGLIERIKRNR</sequence>
<dbReference type="Gene3D" id="1.10.260.40">
    <property type="entry name" value="lambda repressor-like DNA-binding domains"/>
    <property type="match status" value="1"/>
</dbReference>
<dbReference type="InterPro" id="IPR050807">
    <property type="entry name" value="TransReg_Diox_bact_type"/>
</dbReference>
<dbReference type="Pfam" id="PF12844">
    <property type="entry name" value="HTH_19"/>
    <property type="match status" value="1"/>
</dbReference>
<dbReference type="PANTHER" id="PTHR46797:SF1">
    <property type="entry name" value="METHYLPHOSPHONATE SYNTHASE"/>
    <property type="match status" value="1"/>
</dbReference>
<evidence type="ECO:0000256" key="1">
    <source>
        <dbReference type="ARBA" id="ARBA00023125"/>
    </source>
</evidence>
<organism evidence="3 4">
    <name type="scientific">Enterocloster citroniae</name>
    <dbReference type="NCBI Taxonomy" id="358743"/>
    <lineage>
        <taxon>Bacteria</taxon>
        <taxon>Bacillati</taxon>
        <taxon>Bacillota</taxon>
        <taxon>Clostridia</taxon>
        <taxon>Lachnospirales</taxon>
        <taxon>Lachnospiraceae</taxon>
        <taxon>Enterocloster</taxon>
    </lineage>
</organism>
<dbReference type="RefSeq" id="WP_215630314.1">
    <property type="nucleotide sequence ID" value="NZ_WQPS01000065.1"/>
</dbReference>
<name>A0AA41FJU5_9FIRM</name>
<evidence type="ECO:0000259" key="2">
    <source>
        <dbReference type="PROSITE" id="PS50943"/>
    </source>
</evidence>
<dbReference type="PROSITE" id="PS50943">
    <property type="entry name" value="HTH_CROC1"/>
    <property type="match status" value="1"/>
</dbReference>
<gene>
    <name evidence="3" type="ORF">GPL26_24205</name>
</gene>
<dbReference type="GO" id="GO:0005829">
    <property type="term" value="C:cytosol"/>
    <property type="evidence" value="ECO:0007669"/>
    <property type="project" value="TreeGrafter"/>
</dbReference>
<evidence type="ECO:0000313" key="4">
    <source>
        <dbReference type="Proteomes" id="UP000708338"/>
    </source>
</evidence>
<dbReference type="GO" id="GO:0003700">
    <property type="term" value="F:DNA-binding transcription factor activity"/>
    <property type="evidence" value="ECO:0007669"/>
    <property type="project" value="TreeGrafter"/>
</dbReference>
<reference evidence="3" key="1">
    <citation type="journal article" date="2021" name="Gut Microbes">
        <title>A synthetic consortium of 100 gut commensals modulates the composition and function in a colon model of the microbiome of elderly subjects.</title>
        <authorList>
            <person name="Perez M."/>
            <person name="Ntemiri A."/>
            <person name="Tan H."/>
            <person name="Harris H.M.B."/>
            <person name="Roager H.M."/>
            <person name="Ribiere C."/>
            <person name="O'Toole P.W."/>
        </authorList>
    </citation>
    <scope>NUCLEOTIDE SEQUENCE</scope>
    <source>
        <strain evidence="3">MCC335</strain>
    </source>
</reference>
<dbReference type="CDD" id="cd00093">
    <property type="entry name" value="HTH_XRE"/>
    <property type="match status" value="1"/>
</dbReference>
<evidence type="ECO:0000313" key="3">
    <source>
        <dbReference type="EMBL" id="MBT9812704.1"/>
    </source>
</evidence>
<feature type="domain" description="HTH cro/C1-type" evidence="2">
    <location>
        <begin position="10"/>
        <end position="64"/>
    </location>
</feature>
<dbReference type="SMART" id="SM00530">
    <property type="entry name" value="HTH_XRE"/>
    <property type="match status" value="1"/>
</dbReference>